<gene>
    <name evidence="2" type="ORF">H8710_02105</name>
</gene>
<dbReference type="PANTHER" id="PTHR43236:SF2">
    <property type="entry name" value="BLL0069 PROTEIN"/>
    <property type="match status" value="1"/>
</dbReference>
<sequence length="205" mass="23788">MDYEEYKISRDLAWKIILDMGFTELPIKVSAICRKLGIQVRSYEKAKKLLKRHQLEHKTLEIDGFTLGIDGRYTILFNEHCSIQRNRFTVAHELGHILLGHVPKDGIHITAINREPSSKDNPLEQQANVFASRLMAPLCVLKSLRINDAKDIARLCDISETAAQFRFNRLKLINEREQHKSCYGLSPLEMEVLEQFRPYIESHML</sequence>
<dbReference type="AlphaFoldDB" id="A0A926I6H4"/>
<dbReference type="InterPro" id="IPR010359">
    <property type="entry name" value="IrrE_HExxH"/>
</dbReference>
<dbReference type="RefSeq" id="WP_249293753.1">
    <property type="nucleotide sequence ID" value="NZ_JACRSV010000001.1"/>
</dbReference>
<dbReference type="Gene3D" id="1.10.10.2910">
    <property type="match status" value="1"/>
</dbReference>
<reference evidence="2" key="1">
    <citation type="submission" date="2020-08" db="EMBL/GenBank/DDBJ databases">
        <title>Genome public.</title>
        <authorList>
            <person name="Liu C."/>
            <person name="Sun Q."/>
        </authorList>
    </citation>
    <scope>NUCLEOTIDE SEQUENCE</scope>
    <source>
        <strain evidence="2">NSJ-33</strain>
    </source>
</reference>
<protein>
    <submittedName>
        <fullName evidence="2">ImmA/IrrE family metallo-endopeptidase</fullName>
    </submittedName>
</protein>
<organism evidence="2 3">
    <name type="scientific">Fumia xinanensis</name>
    <dbReference type="NCBI Taxonomy" id="2763659"/>
    <lineage>
        <taxon>Bacteria</taxon>
        <taxon>Bacillati</taxon>
        <taxon>Bacillota</taxon>
        <taxon>Clostridia</taxon>
        <taxon>Eubacteriales</taxon>
        <taxon>Oscillospiraceae</taxon>
        <taxon>Fumia</taxon>
    </lineage>
</organism>
<dbReference type="InterPro" id="IPR052345">
    <property type="entry name" value="Rad_response_metalloprotease"/>
</dbReference>
<evidence type="ECO:0000313" key="3">
    <source>
        <dbReference type="Proteomes" id="UP000610760"/>
    </source>
</evidence>
<feature type="domain" description="IrrE N-terminal-like" evidence="1">
    <location>
        <begin position="33"/>
        <end position="167"/>
    </location>
</feature>
<name>A0A926I6H4_9FIRM</name>
<dbReference type="EMBL" id="JACRSV010000001">
    <property type="protein sequence ID" value="MBC8558856.1"/>
    <property type="molecule type" value="Genomic_DNA"/>
</dbReference>
<comment type="caution">
    <text evidence="2">The sequence shown here is derived from an EMBL/GenBank/DDBJ whole genome shotgun (WGS) entry which is preliminary data.</text>
</comment>
<dbReference type="Pfam" id="PF06114">
    <property type="entry name" value="Peptidase_M78"/>
    <property type="match status" value="1"/>
</dbReference>
<evidence type="ECO:0000313" key="2">
    <source>
        <dbReference type="EMBL" id="MBC8558856.1"/>
    </source>
</evidence>
<evidence type="ECO:0000259" key="1">
    <source>
        <dbReference type="Pfam" id="PF06114"/>
    </source>
</evidence>
<dbReference type="PANTHER" id="PTHR43236">
    <property type="entry name" value="ANTITOXIN HIGA1"/>
    <property type="match status" value="1"/>
</dbReference>
<keyword evidence="3" id="KW-1185">Reference proteome</keyword>
<proteinExistence type="predicted"/>
<accession>A0A926I6H4</accession>
<dbReference type="Proteomes" id="UP000610760">
    <property type="component" value="Unassembled WGS sequence"/>
</dbReference>